<dbReference type="EMBL" id="JAPDMQ010000084">
    <property type="protein sequence ID" value="KAK0536003.1"/>
    <property type="molecule type" value="Genomic_DNA"/>
</dbReference>
<gene>
    <name evidence="2" type="ORF">OC842_002114</name>
</gene>
<name>A0AAN6JSH1_9BASI</name>
<evidence type="ECO:0000313" key="3">
    <source>
        <dbReference type="Proteomes" id="UP001176521"/>
    </source>
</evidence>
<dbReference type="AlphaFoldDB" id="A0AAN6JSH1"/>
<comment type="caution">
    <text evidence="2">The sequence shown here is derived from an EMBL/GenBank/DDBJ whole genome shotgun (WGS) entry which is preliminary data.</text>
</comment>
<sequence>MAQYELDSRDAFPLTLRFSKCSIVVPVHPATSVSELKEDIIAAIQAMTASGHVLNENSGWEQVGGRDPDSELERQHIGIFRGVPAAAAAGAAGDDRGNVPPGWEPPASFQRLDSEKAAASSSRGSSSSGPSVSSLGFRSGSDQVAYLGFAPKGSNTIARPVFATPAFLDEDEEEDEAGAAGANAAGRGDDDIDEGGDDDEEDDGEEGDEDDDAWKRAGVTLGGGSGPS</sequence>
<accession>A0AAN6JSH1</accession>
<feature type="compositionally biased region" description="Acidic residues" evidence="1">
    <location>
        <begin position="168"/>
        <end position="177"/>
    </location>
</feature>
<feature type="compositionally biased region" description="Acidic residues" evidence="1">
    <location>
        <begin position="190"/>
        <end position="212"/>
    </location>
</feature>
<feature type="compositionally biased region" description="Low complexity" evidence="1">
    <location>
        <begin position="120"/>
        <end position="134"/>
    </location>
</feature>
<feature type="region of interest" description="Disordered" evidence="1">
    <location>
        <begin position="90"/>
        <end position="134"/>
    </location>
</feature>
<proteinExistence type="predicted"/>
<protein>
    <submittedName>
        <fullName evidence="2">Uncharacterized protein</fullName>
    </submittedName>
</protein>
<dbReference type="Proteomes" id="UP001176521">
    <property type="component" value="Unassembled WGS sequence"/>
</dbReference>
<keyword evidence="3" id="KW-1185">Reference proteome</keyword>
<evidence type="ECO:0000313" key="2">
    <source>
        <dbReference type="EMBL" id="KAK0536003.1"/>
    </source>
</evidence>
<feature type="region of interest" description="Disordered" evidence="1">
    <location>
        <begin position="164"/>
        <end position="228"/>
    </location>
</feature>
<reference evidence="2" key="1">
    <citation type="journal article" date="2023" name="PhytoFront">
        <title>Draft Genome Resources of Seven Strains of Tilletia horrida, Causal Agent of Kernel Smut of Rice.</title>
        <authorList>
            <person name="Khanal S."/>
            <person name="Antony Babu S."/>
            <person name="Zhou X.G."/>
        </authorList>
    </citation>
    <scope>NUCLEOTIDE SEQUENCE</scope>
    <source>
        <strain evidence="2">TX3</strain>
    </source>
</reference>
<organism evidence="2 3">
    <name type="scientific">Tilletia horrida</name>
    <dbReference type="NCBI Taxonomy" id="155126"/>
    <lineage>
        <taxon>Eukaryota</taxon>
        <taxon>Fungi</taxon>
        <taxon>Dikarya</taxon>
        <taxon>Basidiomycota</taxon>
        <taxon>Ustilaginomycotina</taxon>
        <taxon>Exobasidiomycetes</taxon>
        <taxon>Tilletiales</taxon>
        <taxon>Tilletiaceae</taxon>
        <taxon>Tilletia</taxon>
    </lineage>
</organism>
<evidence type="ECO:0000256" key="1">
    <source>
        <dbReference type="SAM" id="MobiDB-lite"/>
    </source>
</evidence>